<dbReference type="PANTHER" id="PTHR42695:SF5">
    <property type="entry name" value="GLUTAMINE AMIDOTRANSFERASE YLR126C-RELATED"/>
    <property type="match status" value="1"/>
</dbReference>
<dbReference type="CDD" id="cd01741">
    <property type="entry name" value="GATase1_1"/>
    <property type="match status" value="1"/>
</dbReference>
<evidence type="ECO:0000259" key="1">
    <source>
        <dbReference type="Pfam" id="PF00117"/>
    </source>
</evidence>
<dbReference type="SUPFAM" id="SSF52317">
    <property type="entry name" value="Class I glutamine amidotransferase-like"/>
    <property type="match status" value="1"/>
</dbReference>
<dbReference type="InterPro" id="IPR029062">
    <property type="entry name" value="Class_I_gatase-like"/>
</dbReference>
<dbReference type="PANTHER" id="PTHR42695">
    <property type="entry name" value="GLUTAMINE AMIDOTRANSFERASE YLR126C-RELATED"/>
    <property type="match status" value="1"/>
</dbReference>
<evidence type="ECO:0000313" key="3">
    <source>
        <dbReference type="Proteomes" id="UP000005206"/>
    </source>
</evidence>
<dbReference type="AlphaFoldDB" id="C7ZIN2"/>
<dbReference type="HOGENOM" id="CLU_054974_0_0_1"/>
<dbReference type="GeneID" id="9674222"/>
<dbReference type="EMBL" id="GG698931">
    <property type="protein sequence ID" value="EEU36053.1"/>
    <property type="molecule type" value="Genomic_DNA"/>
</dbReference>
<dbReference type="KEGG" id="nhe:NECHADRAFT_87203"/>
<sequence length="250" mass="27803">MISKLTPPRVAILRNYDTPASWGNAMVDSWRDILKATIPDAEVEVYHPITDGILPDATKFNVVILTGGVFNLTLPKVDPWVEQTLAFIRDTAENCPSTKMVGVCWGHQAITRAMGGQIEFNPYGDRVGVHPLQFTERGLEFFGSSKNAADPMAFALPEFHKRRVGRLPPGSVSLAEGNEILIYEDKNIITFQGHPEMTDSVGRGILDADDGAYMGGLSEREVEEMYARFSLSHDGPRMFQKVVDWIFEEA</sequence>
<protein>
    <recommendedName>
        <fullName evidence="1">Glutamine amidotransferase domain-containing protein</fullName>
    </recommendedName>
</protein>
<dbReference type="InterPro" id="IPR017926">
    <property type="entry name" value="GATASE"/>
</dbReference>
<dbReference type="VEuPathDB" id="FungiDB:NECHADRAFT_87203"/>
<name>C7ZIN2_FUSV7</name>
<keyword evidence="3" id="KW-1185">Reference proteome</keyword>
<dbReference type="OMA" id="NEFWNDV"/>
<proteinExistence type="predicted"/>
<feature type="domain" description="Glutamine amidotransferase" evidence="1">
    <location>
        <begin position="56"/>
        <end position="200"/>
    </location>
</feature>
<dbReference type="GO" id="GO:0005829">
    <property type="term" value="C:cytosol"/>
    <property type="evidence" value="ECO:0007669"/>
    <property type="project" value="TreeGrafter"/>
</dbReference>
<gene>
    <name evidence="2" type="ORF">NECHADRAFT_87203</name>
</gene>
<dbReference type="Proteomes" id="UP000005206">
    <property type="component" value="Chromosome 12"/>
</dbReference>
<dbReference type="Pfam" id="PF00117">
    <property type="entry name" value="GATase"/>
    <property type="match status" value="1"/>
</dbReference>
<organism evidence="2 3">
    <name type="scientific">Fusarium vanettenii (strain ATCC MYA-4622 / CBS 123669 / FGSC 9596 / NRRL 45880 / 77-13-4)</name>
    <name type="common">Fusarium solani subsp. pisi</name>
    <dbReference type="NCBI Taxonomy" id="660122"/>
    <lineage>
        <taxon>Eukaryota</taxon>
        <taxon>Fungi</taxon>
        <taxon>Dikarya</taxon>
        <taxon>Ascomycota</taxon>
        <taxon>Pezizomycotina</taxon>
        <taxon>Sordariomycetes</taxon>
        <taxon>Hypocreomycetidae</taxon>
        <taxon>Hypocreales</taxon>
        <taxon>Nectriaceae</taxon>
        <taxon>Fusarium</taxon>
        <taxon>Fusarium solani species complex</taxon>
        <taxon>Fusarium vanettenii</taxon>
    </lineage>
</organism>
<dbReference type="RefSeq" id="XP_003041766.1">
    <property type="nucleotide sequence ID" value="XM_003041720.1"/>
</dbReference>
<reference evidence="2 3" key="1">
    <citation type="journal article" date="2009" name="PLoS Genet.">
        <title>The genome of Nectria haematococca: contribution of supernumerary chromosomes to gene expansion.</title>
        <authorList>
            <person name="Coleman J.J."/>
            <person name="Rounsley S.D."/>
            <person name="Rodriguez-Carres M."/>
            <person name="Kuo A."/>
            <person name="Wasmann C.C."/>
            <person name="Grimwood J."/>
            <person name="Schmutz J."/>
            <person name="Taga M."/>
            <person name="White G.J."/>
            <person name="Zhou S."/>
            <person name="Schwartz D.C."/>
            <person name="Freitag M."/>
            <person name="Ma L.J."/>
            <person name="Danchin E.G."/>
            <person name="Henrissat B."/>
            <person name="Coutinho P.M."/>
            <person name="Nelson D.R."/>
            <person name="Straney D."/>
            <person name="Napoli C.A."/>
            <person name="Barker B.M."/>
            <person name="Gribskov M."/>
            <person name="Rep M."/>
            <person name="Kroken S."/>
            <person name="Molnar I."/>
            <person name="Rensing C."/>
            <person name="Kennell J.C."/>
            <person name="Zamora J."/>
            <person name="Farman M.L."/>
            <person name="Selker E.U."/>
            <person name="Salamov A."/>
            <person name="Shapiro H."/>
            <person name="Pangilinan J."/>
            <person name="Lindquist E."/>
            <person name="Lamers C."/>
            <person name="Grigoriev I.V."/>
            <person name="Geiser D.M."/>
            <person name="Covert S.F."/>
            <person name="Temporini E."/>
            <person name="Vanetten H.D."/>
        </authorList>
    </citation>
    <scope>NUCLEOTIDE SEQUENCE [LARGE SCALE GENOMIC DNA]</scope>
    <source>
        <strain evidence="3">ATCC MYA-4622 / CBS 123669 / FGSC 9596 / NRRL 45880 / 77-13-4</strain>
    </source>
</reference>
<dbReference type="InParanoid" id="C7ZIN2"/>
<accession>C7ZIN2</accession>
<dbReference type="STRING" id="660122.C7ZIN2"/>
<evidence type="ECO:0000313" key="2">
    <source>
        <dbReference type="EMBL" id="EEU36053.1"/>
    </source>
</evidence>
<dbReference type="Gene3D" id="3.40.50.880">
    <property type="match status" value="1"/>
</dbReference>
<dbReference type="InterPro" id="IPR044992">
    <property type="entry name" value="ChyE-like"/>
</dbReference>
<dbReference type="eggNOG" id="KOG3179">
    <property type="taxonomic scope" value="Eukaryota"/>
</dbReference>
<dbReference type="OrthoDB" id="92161at2759"/>